<dbReference type="GO" id="GO:0005366">
    <property type="term" value="F:myo-inositol:proton symporter activity"/>
    <property type="evidence" value="ECO:0007669"/>
    <property type="project" value="TreeGrafter"/>
</dbReference>
<feature type="transmembrane region" description="Helical" evidence="8">
    <location>
        <begin position="151"/>
        <end position="174"/>
    </location>
</feature>
<dbReference type="AlphaFoldDB" id="T1K8D4"/>
<comment type="similarity">
    <text evidence="2">Belongs to the major facilitator superfamily. Sugar transporter (TC 2.A.1.1) family.</text>
</comment>
<feature type="transmembrane region" description="Helical" evidence="8">
    <location>
        <begin position="530"/>
        <end position="552"/>
    </location>
</feature>
<dbReference type="PANTHER" id="PTHR48020">
    <property type="entry name" value="PROTON MYO-INOSITOL COTRANSPORTER"/>
    <property type="match status" value="1"/>
</dbReference>
<dbReference type="eggNOG" id="KOG0254">
    <property type="taxonomic scope" value="Eukaryota"/>
</dbReference>
<protein>
    <recommendedName>
        <fullName evidence="9">Major facilitator superfamily (MFS) profile domain-containing protein</fullName>
    </recommendedName>
</protein>
<reference evidence="11" key="1">
    <citation type="submission" date="2011-08" db="EMBL/GenBank/DDBJ databases">
        <authorList>
            <person name="Rombauts S."/>
        </authorList>
    </citation>
    <scope>NUCLEOTIDE SEQUENCE</scope>
    <source>
        <strain evidence="11">London</strain>
    </source>
</reference>
<feature type="domain" description="Major facilitator superfamily (MFS) profile" evidence="9">
    <location>
        <begin position="27"/>
        <end position="382"/>
    </location>
</feature>
<dbReference type="InterPro" id="IPR020846">
    <property type="entry name" value="MFS_dom"/>
</dbReference>
<feature type="transmembrane region" description="Helical" evidence="8">
    <location>
        <begin position="93"/>
        <end position="112"/>
    </location>
</feature>
<feature type="transmembrane region" description="Helical" evidence="8">
    <location>
        <begin position="881"/>
        <end position="899"/>
    </location>
</feature>
<dbReference type="STRING" id="32264.T1K8D4"/>
<evidence type="ECO:0000256" key="8">
    <source>
        <dbReference type="SAM" id="Phobius"/>
    </source>
</evidence>
<dbReference type="EMBL" id="CAEY01001874">
    <property type="status" value="NOT_ANNOTATED_CDS"/>
    <property type="molecule type" value="Genomic_DNA"/>
</dbReference>
<keyword evidence="6 8" id="KW-0472">Membrane</keyword>
<feature type="region of interest" description="Disordered" evidence="7">
    <location>
        <begin position="918"/>
        <end position="944"/>
    </location>
</feature>
<sequence length="944" mass="103736">MLFHQHSYHITNIFNMSSGQPIFIYTVSFLSAIGGFLFGYDTGIVSGAMVLIRKQLDLDDIWQELIVSITIGMAWIFSSIAGFFTDRYGRRPVILLASAIFTAGSVVMAFAMEKWALLVGRAIVGIGIGLASMVVPMYIAEVAPDQVRGSLVMINNCFITGGQFIASVIAGFLSYFDHDLAWSPPIFVYLVSLLSAVGGFLFGYDTGIVSGAMVFIKKQFNLTDFWQELIISITLVFAWIFSSVVGYFTDRFGRRPVILFASTVFTLGSVVMAIAVGKWTLLIGRAIVGVGIGLASMVVPMYIAEVAPAEIRGSLTILNQCLISGGQFIAAVIAGFLSYLDHNLAWRLITTYNFYASTKFIRMSPPSGQPIFVYTVSFLSAIGGFLFGYDTGIVSGAMVLIKKQLDLNDIWQELIISITLVFAWIFSTIVGYFTDRLGRRPVILFASTVFTLGSVVMAIAMGKWTLLIGRAIVGVGIGLSSMVIPMYVAEVAPSSIRGSLVTINTCFITGGQFIASVTAGFLSYLDHDLAWRLMLGIAGIPAFLQFIGFFFMPESPRWLVKKGKDEQAKAILCRIRSCERAAQLEYEMIKDSCIAEEESNVETNNASVLSKVFASQPLRRALLVGCALQAVAQLSGINTVMYYSATIIQMSGVYEETLAIWLAAAVASVNFLCTFIGFYLVERTGRRKLTLGSLSGVILSLAVLAAGFQLTERESPAIHPEPLNSSLPFSFSADMDICSIQTSCRSCIARPECGFCFSDYPPWENGSCLLTARTPQSEWDESKSQYGTCSNGTIVPKKLVWAYDWCPSKYAWLTIMGLCLYLFFFAPGMGPMPWTINAEIYPFWARGTCYSISTSANWAFNLLVSLTFLSLTKAITKYGAFWLYCGFAIVGWIFFFFELPETRGMSLENVEELFDKSKNKSKSKKQPVSASSVTINSKTPIVKH</sequence>
<name>T1K8D4_TETUR</name>
<feature type="transmembrane region" description="Helical" evidence="8">
    <location>
        <begin position="282"/>
        <end position="303"/>
    </location>
</feature>
<dbReference type="InterPro" id="IPR050814">
    <property type="entry name" value="Myo-inositol_Transporter"/>
</dbReference>
<feature type="transmembrane region" description="Helical" evidence="8">
    <location>
        <begin position="414"/>
        <end position="434"/>
    </location>
</feature>
<keyword evidence="11" id="KW-1185">Reference proteome</keyword>
<feature type="transmembrane region" description="Helical" evidence="8">
    <location>
        <begin position="371"/>
        <end position="394"/>
    </location>
</feature>
<evidence type="ECO:0000256" key="6">
    <source>
        <dbReference type="ARBA" id="ARBA00023136"/>
    </source>
</evidence>
<keyword evidence="4 8" id="KW-0812">Transmembrane</keyword>
<feature type="transmembrane region" description="Helical" evidence="8">
    <location>
        <begin position="810"/>
        <end position="828"/>
    </location>
</feature>
<dbReference type="Gene3D" id="1.20.1250.20">
    <property type="entry name" value="MFS general substrate transporter like domains"/>
    <property type="match status" value="4"/>
</dbReference>
<dbReference type="FunFam" id="1.20.1250.20:FF:000177">
    <property type="entry name" value="proton myo-inositol cotransporter isoform X1"/>
    <property type="match status" value="1"/>
</dbReference>
<feature type="transmembrane region" description="Helical" evidence="8">
    <location>
        <begin position="315"/>
        <end position="340"/>
    </location>
</feature>
<proteinExistence type="inferred from homology"/>
<dbReference type="PROSITE" id="PS00217">
    <property type="entry name" value="SUGAR_TRANSPORT_2"/>
    <property type="match status" value="3"/>
</dbReference>
<evidence type="ECO:0000256" key="7">
    <source>
        <dbReference type="SAM" id="MobiDB-lite"/>
    </source>
</evidence>
<feature type="transmembrane region" description="Helical" evidence="8">
    <location>
        <begin position="621"/>
        <end position="643"/>
    </location>
</feature>
<feature type="transmembrane region" description="Helical" evidence="8">
    <location>
        <begin position="186"/>
        <end position="204"/>
    </location>
</feature>
<feature type="transmembrane region" description="Helical" evidence="8">
    <location>
        <begin position="500"/>
        <end position="524"/>
    </location>
</feature>
<reference evidence="10" key="2">
    <citation type="submission" date="2015-06" db="UniProtKB">
        <authorList>
            <consortium name="EnsemblMetazoa"/>
        </authorList>
    </citation>
    <scope>IDENTIFICATION</scope>
</reference>
<evidence type="ECO:0000256" key="1">
    <source>
        <dbReference type="ARBA" id="ARBA00004141"/>
    </source>
</evidence>
<evidence type="ECO:0000256" key="3">
    <source>
        <dbReference type="ARBA" id="ARBA00022448"/>
    </source>
</evidence>
<evidence type="ECO:0000256" key="4">
    <source>
        <dbReference type="ARBA" id="ARBA00022692"/>
    </source>
</evidence>
<dbReference type="InterPro" id="IPR005829">
    <property type="entry name" value="Sugar_transporter_CS"/>
</dbReference>
<dbReference type="NCBIfam" id="TIGR00879">
    <property type="entry name" value="SP"/>
    <property type="match status" value="1"/>
</dbReference>
<feature type="transmembrane region" description="Helical" evidence="8">
    <location>
        <begin position="441"/>
        <end position="461"/>
    </location>
</feature>
<evidence type="ECO:0000259" key="9">
    <source>
        <dbReference type="PROSITE" id="PS50850"/>
    </source>
</evidence>
<comment type="subcellular location">
    <subcellularLocation>
        <location evidence="1">Membrane</location>
        <topology evidence="1">Multi-pass membrane protein</topology>
    </subcellularLocation>
</comment>
<dbReference type="InterPro" id="IPR036259">
    <property type="entry name" value="MFS_trans_sf"/>
</dbReference>
<feature type="transmembrane region" description="Helical" evidence="8">
    <location>
        <begin position="658"/>
        <end position="681"/>
    </location>
</feature>
<feature type="transmembrane region" description="Helical" evidence="8">
    <location>
        <begin position="257"/>
        <end position="275"/>
    </location>
</feature>
<dbReference type="PRINTS" id="PR00171">
    <property type="entry name" value="SUGRTRNSPORT"/>
</dbReference>
<feature type="compositionally biased region" description="Polar residues" evidence="7">
    <location>
        <begin position="926"/>
        <end position="944"/>
    </location>
</feature>
<dbReference type="PROSITE" id="PS50850">
    <property type="entry name" value="MFS"/>
    <property type="match status" value="2"/>
</dbReference>
<dbReference type="InterPro" id="IPR005828">
    <property type="entry name" value="MFS_sugar_transport-like"/>
</dbReference>
<accession>T1K8D4</accession>
<dbReference type="FunFam" id="1.20.1250.20:FF:000780">
    <property type="entry name" value="Proton myo-inositol cotransporter"/>
    <property type="match status" value="1"/>
</dbReference>
<keyword evidence="5 8" id="KW-1133">Transmembrane helix</keyword>
<evidence type="ECO:0000256" key="5">
    <source>
        <dbReference type="ARBA" id="ARBA00022989"/>
    </source>
</evidence>
<organism evidence="10 11">
    <name type="scientific">Tetranychus urticae</name>
    <name type="common">Two-spotted spider mite</name>
    <dbReference type="NCBI Taxonomy" id="32264"/>
    <lineage>
        <taxon>Eukaryota</taxon>
        <taxon>Metazoa</taxon>
        <taxon>Ecdysozoa</taxon>
        <taxon>Arthropoda</taxon>
        <taxon>Chelicerata</taxon>
        <taxon>Arachnida</taxon>
        <taxon>Acari</taxon>
        <taxon>Acariformes</taxon>
        <taxon>Trombidiformes</taxon>
        <taxon>Prostigmata</taxon>
        <taxon>Eleutherengona</taxon>
        <taxon>Raphignathae</taxon>
        <taxon>Tetranychoidea</taxon>
        <taxon>Tetranychidae</taxon>
        <taxon>Tetranychus</taxon>
    </lineage>
</organism>
<dbReference type="PANTHER" id="PTHR48020:SF12">
    <property type="entry name" value="PROTON MYO-INOSITOL COTRANSPORTER"/>
    <property type="match status" value="1"/>
</dbReference>
<feature type="transmembrane region" description="Helical" evidence="8">
    <location>
        <begin position="118"/>
        <end position="139"/>
    </location>
</feature>
<evidence type="ECO:0000313" key="11">
    <source>
        <dbReference type="Proteomes" id="UP000015104"/>
    </source>
</evidence>
<evidence type="ECO:0000256" key="2">
    <source>
        <dbReference type="ARBA" id="ARBA00010992"/>
    </source>
</evidence>
<evidence type="ECO:0000313" key="10">
    <source>
        <dbReference type="EnsemblMetazoa" id="tetur07g00940.1"/>
    </source>
</evidence>
<dbReference type="HOGENOM" id="CLU_001265_30_5_1"/>
<dbReference type="GO" id="GO:0016324">
    <property type="term" value="C:apical plasma membrane"/>
    <property type="evidence" value="ECO:0007669"/>
    <property type="project" value="TreeGrafter"/>
</dbReference>
<feature type="domain" description="Major facilitator superfamily (MFS) profile" evidence="9">
    <location>
        <begin position="376"/>
        <end position="903"/>
    </location>
</feature>
<feature type="transmembrane region" description="Helical" evidence="8">
    <location>
        <begin position="849"/>
        <end position="869"/>
    </location>
</feature>
<keyword evidence="3" id="KW-0813">Transport</keyword>
<feature type="transmembrane region" description="Helical" evidence="8">
    <location>
        <begin position="467"/>
        <end position="488"/>
    </location>
</feature>
<dbReference type="InterPro" id="IPR003663">
    <property type="entry name" value="Sugar/inositol_transpt"/>
</dbReference>
<feature type="transmembrane region" description="Helical" evidence="8">
    <location>
        <begin position="21"/>
        <end position="41"/>
    </location>
</feature>
<dbReference type="SUPFAM" id="SSF103473">
    <property type="entry name" value="MFS general substrate transporter"/>
    <property type="match status" value="3"/>
</dbReference>
<dbReference type="Pfam" id="PF00083">
    <property type="entry name" value="Sugar_tr"/>
    <property type="match status" value="4"/>
</dbReference>
<feature type="transmembrane region" description="Helical" evidence="8">
    <location>
        <begin position="61"/>
        <end position="84"/>
    </location>
</feature>
<dbReference type="EnsemblMetazoa" id="tetur07g00940.1">
    <property type="protein sequence ID" value="tetur07g00940.1"/>
    <property type="gene ID" value="tetur07g00940"/>
</dbReference>
<dbReference type="Proteomes" id="UP000015104">
    <property type="component" value="Unassembled WGS sequence"/>
</dbReference>
<feature type="transmembrane region" description="Helical" evidence="8">
    <location>
        <begin position="225"/>
        <end position="245"/>
    </location>
</feature>